<evidence type="ECO:0000313" key="3">
    <source>
        <dbReference type="EMBL" id="CAD8049716.1"/>
    </source>
</evidence>
<proteinExistence type="predicted"/>
<comment type="caution">
    <text evidence="3">The sequence shown here is derived from an EMBL/GenBank/DDBJ whole genome shotgun (WGS) entry which is preliminary data.</text>
</comment>
<evidence type="ECO:0000256" key="2">
    <source>
        <dbReference type="SAM" id="MobiDB-lite"/>
    </source>
</evidence>
<reference evidence="3" key="1">
    <citation type="submission" date="2021-01" db="EMBL/GenBank/DDBJ databases">
        <authorList>
            <consortium name="Genoscope - CEA"/>
            <person name="William W."/>
        </authorList>
    </citation>
    <scope>NUCLEOTIDE SEQUENCE</scope>
</reference>
<organism evidence="3 4">
    <name type="scientific">Paramecium sonneborni</name>
    <dbReference type="NCBI Taxonomy" id="65129"/>
    <lineage>
        <taxon>Eukaryota</taxon>
        <taxon>Sar</taxon>
        <taxon>Alveolata</taxon>
        <taxon>Ciliophora</taxon>
        <taxon>Intramacronucleata</taxon>
        <taxon>Oligohymenophorea</taxon>
        <taxon>Peniculida</taxon>
        <taxon>Parameciidae</taxon>
        <taxon>Paramecium</taxon>
    </lineage>
</organism>
<keyword evidence="1" id="KW-0175">Coiled coil</keyword>
<dbReference type="Proteomes" id="UP000692954">
    <property type="component" value="Unassembled WGS sequence"/>
</dbReference>
<feature type="region of interest" description="Disordered" evidence="2">
    <location>
        <begin position="1"/>
        <end position="23"/>
    </location>
</feature>
<feature type="coiled-coil region" evidence="1">
    <location>
        <begin position="123"/>
        <end position="179"/>
    </location>
</feature>
<accession>A0A8S1K9S9</accession>
<evidence type="ECO:0000313" key="4">
    <source>
        <dbReference type="Proteomes" id="UP000692954"/>
    </source>
</evidence>
<name>A0A8S1K9S9_9CILI</name>
<evidence type="ECO:0000256" key="1">
    <source>
        <dbReference type="SAM" id="Coils"/>
    </source>
</evidence>
<dbReference type="EMBL" id="CAJJDN010000004">
    <property type="protein sequence ID" value="CAD8049716.1"/>
    <property type="molecule type" value="Genomic_DNA"/>
</dbReference>
<dbReference type="AlphaFoldDB" id="A0A8S1K9S9"/>
<keyword evidence="4" id="KW-1185">Reference proteome</keyword>
<feature type="region of interest" description="Disordered" evidence="2">
    <location>
        <begin position="394"/>
        <end position="417"/>
    </location>
</feature>
<gene>
    <name evidence="3" type="ORF">PSON_ATCC_30995.1.T0040279</name>
</gene>
<sequence>MYQQSAATLGMNRNQTENQPDSQGEYNLQQAFSQQQVLSDELKSGGYLNPFVFTSYNMPKINCYNHIGQTITNFCQSKACRLPLCPECVKEHVNEHSEFKTYPQLECLENILTQVHSDICKQANQITNAKQNIEKSMVQALQQIKFTVEKLKEAKKRILNIIEQYFNTLENELENKQKKNYDNFKRDGEALIIAIKARQEAYVNFLDKLQQPECMYSLLPYLAQPSKEDNQQYIQIANQFTYRFKDIQSEITFDSYKSSELSSHLAKIVGIIHHDLTEYLDIHKLAPPDIVKSKALTLKSSNDQILKQTQSPSKQQKNLSMTYQIQENKDQEIYKNNPNQNQIESTIQYQQINPQSIQMQQFQNSNFNVVNQNYQSLPQQQLQYFSTQNQYPQQTQYPSQNQYPQQTQYPQQNQYPTQYPLNHQNYQLKTPYQQSYLPYQQNQQYQNSINPIQKYY</sequence>
<protein>
    <submittedName>
        <fullName evidence="3">Uncharacterized protein</fullName>
    </submittedName>
</protein>
<dbReference type="OrthoDB" id="292517at2759"/>